<accession>A0A2T9Z0M3</accession>
<evidence type="ECO:0000313" key="1">
    <source>
        <dbReference type="EMBL" id="PVU98127.1"/>
    </source>
</evidence>
<dbReference type="EMBL" id="MBFR01000003">
    <property type="protein sequence ID" value="PVU98127.1"/>
    <property type="molecule type" value="Genomic_DNA"/>
</dbReference>
<comment type="caution">
    <text evidence="1">The sequence shown here is derived from an EMBL/GenBank/DDBJ whole genome shotgun (WGS) entry which is preliminary data.</text>
</comment>
<dbReference type="AlphaFoldDB" id="A0A2T9Z0M3"/>
<dbReference type="Proteomes" id="UP000245383">
    <property type="component" value="Unassembled WGS sequence"/>
</dbReference>
<evidence type="ECO:0000313" key="2">
    <source>
        <dbReference type="Proteomes" id="UP000245383"/>
    </source>
</evidence>
<organism evidence="1 2">
    <name type="scientific">Smittium simulii</name>
    <dbReference type="NCBI Taxonomy" id="133385"/>
    <lineage>
        <taxon>Eukaryota</taxon>
        <taxon>Fungi</taxon>
        <taxon>Fungi incertae sedis</taxon>
        <taxon>Zoopagomycota</taxon>
        <taxon>Kickxellomycotina</taxon>
        <taxon>Harpellomycetes</taxon>
        <taxon>Harpellales</taxon>
        <taxon>Legeriomycetaceae</taxon>
        <taxon>Smittium</taxon>
    </lineage>
</organism>
<reference evidence="1 2" key="1">
    <citation type="journal article" date="2018" name="MBio">
        <title>Comparative Genomics Reveals the Core Gene Toolbox for the Fungus-Insect Symbiosis.</title>
        <authorList>
            <person name="Wang Y."/>
            <person name="Stata M."/>
            <person name="Wang W."/>
            <person name="Stajich J.E."/>
            <person name="White M.M."/>
            <person name="Moncalvo J.M."/>
        </authorList>
    </citation>
    <scope>NUCLEOTIDE SEQUENCE [LARGE SCALE GENOMIC DNA]</scope>
    <source>
        <strain evidence="1 2">SWE-8-4</strain>
    </source>
</reference>
<proteinExistence type="predicted"/>
<gene>
    <name evidence="1" type="ORF">BB561_000123</name>
</gene>
<sequence length="162" mass="18747">MGQEHSGEVFQYFIQESVYRKRLPVKEFLTKSFLKATARVLLQIKPEHFFLKKDFAENFCAKKGKLTTLVLGTLLNLHLHCYKQKMSKKASNAITKKVAALLAKKTIKQLNNTTPEEFQNEIPDIHLQDNNKKRLHDLSGPRGRLYAHYDTSELQKISFISI</sequence>
<keyword evidence="2" id="KW-1185">Reference proteome</keyword>
<protein>
    <submittedName>
        <fullName evidence="1">Uncharacterized protein</fullName>
    </submittedName>
</protein>
<name>A0A2T9Z0M3_9FUNG</name>